<reference evidence="3" key="1">
    <citation type="submission" date="2024-07" db="EMBL/GenBank/DDBJ databases">
        <authorList>
            <person name="fu j."/>
        </authorList>
    </citation>
    <scope>NUCLEOTIDE SEQUENCE</scope>
    <source>
        <strain evidence="3">P10A9</strain>
    </source>
</reference>
<keyword evidence="2" id="KW-0812">Transmembrane</keyword>
<dbReference type="EMBL" id="CP163302">
    <property type="protein sequence ID" value="XDP44465.1"/>
    <property type="molecule type" value="Genomic_DNA"/>
</dbReference>
<protein>
    <submittedName>
        <fullName evidence="3">Uncharacterized protein</fullName>
    </submittedName>
</protein>
<feature type="compositionally biased region" description="Basic and acidic residues" evidence="1">
    <location>
        <begin position="1"/>
        <end position="15"/>
    </location>
</feature>
<sequence>MNGWQREEPVAKDATDPDGDAPVKKSIAGRAAAAASGVVAVAALAAGIVMSPAPAPSARLNGVHQDLARAVALRQITDEQAAFLEAQIARSISSEEASPTSGAAGSRDVSTA</sequence>
<keyword evidence="2" id="KW-1133">Transmembrane helix</keyword>
<gene>
    <name evidence="3" type="ORF">AB5L97_14455</name>
</gene>
<evidence type="ECO:0000313" key="3">
    <source>
        <dbReference type="EMBL" id="XDP44465.1"/>
    </source>
</evidence>
<evidence type="ECO:0000256" key="2">
    <source>
        <dbReference type="SAM" id="Phobius"/>
    </source>
</evidence>
<name>A0AB39L0K1_9MICC</name>
<dbReference type="AlphaFoldDB" id="A0AB39L0K1"/>
<feature type="region of interest" description="Disordered" evidence="1">
    <location>
        <begin position="90"/>
        <end position="112"/>
    </location>
</feature>
<proteinExistence type="predicted"/>
<feature type="region of interest" description="Disordered" evidence="1">
    <location>
        <begin position="1"/>
        <end position="24"/>
    </location>
</feature>
<keyword evidence="2" id="KW-0472">Membrane</keyword>
<organism evidence="3">
    <name type="scientific">Sinomonas puerhi</name>
    <dbReference type="NCBI Taxonomy" id="3238584"/>
    <lineage>
        <taxon>Bacteria</taxon>
        <taxon>Bacillati</taxon>
        <taxon>Actinomycetota</taxon>
        <taxon>Actinomycetes</taxon>
        <taxon>Micrococcales</taxon>
        <taxon>Micrococcaceae</taxon>
        <taxon>Sinomonas</taxon>
    </lineage>
</organism>
<feature type="transmembrane region" description="Helical" evidence="2">
    <location>
        <begin position="27"/>
        <end position="50"/>
    </location>
</feature>
<accession>A0AB39L0K1</accession>
<dbReference type="KEGG" id="spue:AB5L97_14455"/>
<dbReference type="RefSeq" id="WP_369045163.1">
    <property type="nucleotide sequence ID" value="NZ_CP163302.1"/>
</dbReference>
<evidence type="ECO:0000256" key="1">
    <source>
        <dbReference type="SAM" id="MobiDB-lite"/>
    </source>
</evidence>